<dbReference type="EMBL" id="JAKVTV010000002">
    <property type="protein sequence ID" value="MCH4822997.1"/>
    <property type="molecule type" value="Genomic_DNA"/>
</dbReference>
<evidence type="ECO:0000256" key="1">
    <source>
        <dbReference type="ARBA" id="ARBA00023125"/>
    </source>
</evidence>
<dbReference type="InterPro" id="IPR010998">
    <property type="entry name" value="Integrase_recombinase_N"/>
</dbReference>
<dbReference type="AlphaFoldDB" id="A0A9X1V232"/>
<dbReference type="InterPro" id="IPR011010">
    <property type="entry name" value="DNA_brk_join_enz"/>
</dbReference>
<evidence type="ECO:0000259" key="3">
    <source>
        <dbReference type="Pfam" id="PF00589"/>
    </source>
</evidence>
<dbReference type="Gene3D" id="1.10.443.10">
    <property type="entry name" value="Intergrase catalytic core"/>
    <property type="match status" value="1"/>
</dbReference>
<dbReference type="Gene3D" id="1.10.150.130">
    <property type="match status" value="1"/>
</dbReference>
<dbReference type="Pfam" id="PF13102">
    <property type="entry name" value="Phage_int_SAM_5"/>
    <property type="match status" value="1"/>
</dbReference>
<organism evidence="5 6">
    <name type="scientific">Christiangramia lutea</name>
    <dbReference type="NCBI Taxonomy" id="1607951"/>
    <lineage>
        <taxon>Bacteria</taxon>
        <taxon>Pseudomonadati</taxon>
        <taxon>Bacteroidota</taxon>
        <taxon>Flavobacteriia</taxon>
        <taxon>Flavobacteriales</taxon>
        <taxon>Flavobacteriaceae</taxon>
        <taxon>Christiangramia</taxon>
    </lineage>
</organism>
<evidence type="ECO:0000313" key="5">
    <source>
        <dbReference type="EMBL" id="MCH4822997.1"/>
    </source>
</evidence>
<name>A0A9X1V232_9FLAO</name>
<keyword evidence="1" id="KW-0238">DNA-binding</keyword>
<dbReference type="RefSeq" id="WP_240713169.1">
    <property type="nucleotide sequence ID" value="NZ_JAKVTV010000002.1"/>
</dbReference>
<proteinExistence type="predicted"/>
<dbReference type="Pfam" id="PF00589">
    <property type="entry name" value="Phage_integrase"/>
    <property type="match status" value="1"/>
</dbReference>
<sequence>MEITPKTRSAGKDHLYIFINVHDGGKYPIARPSVGVKIKKQNWNKKGTSDKKNWVKTTEPDYRRINQKIHDLMIQIEAELKGFTTKEITQQKEKKITGGKLSFFNYAEKRMKGRGNIDTKVNDQYAIKKLKKFLEIHGLIGLQFGDITRTLMNDFYRWMRNSNLKASSAKKYIESIQAMYNDALENPDCSFDLKGHQKNPFHRFKYDKEISATTPKSFTKKEFECYVKAVLPENVRKPHKYKLCHNMSKFQFWGAFRVRDIMLLKWSNLVTYDDHINVDFFTSKGKNHINRPLPPSIILLLANQLDKYVTHTTQKLGEFDKQIEYNQQEYERTQKSIPPVNKIPNDVLIDLLKKGYSLEDITNQKFHPIHKKLKKLEKKIESLFKQKQGYVEDILRGVIKNHPDEYIWDWGNESCWGERSPEQWTNKDLKTMRSNINSYSDYIDRIAKKAGVDRKISSHITRHTASQMMFDEGMTAHQAGEYLTHKWLSTTEKYRGRFSRKNDEISEGLSNLIN</sequence>
<dbReference type="InterPro" id="IPR013762">
    <property type="entry name" value="Integrase-like_cat_sf"/>
</dbReference>
<dbReference type="InterPro" id="IPR025269">
    <property type="entry name" value="SAM-like_dom"/>
</dbReference>
<evidence type="ECO:0000313" key="6">
    <source>
        <dbReference type="Proteomes" id="UP001139226"/>
    </source>
</evidence>
<keyword evidence="6" id="KW-1185">Reference proteome</keyword>
<evidence type="ECO:0000256" key="2">
    <source>
        <dbReference type="ARBA" id="ARBA00023172"/>
    </source>
</evidence>
<dbReference type="GO" id="GO:0003677">
    <property type="term" value="F:DNA binding"/>
    <property type="evidence" value="ECO:0007669"/>
    <property type="project" value="UniProtKB-KW"/>
</dbReference>
<accession>A0A9X1V232</accession>
<feature type="domain" description="Phage integrase SAM-like" evidence="4">
    <location>
        <begin position="102"/>
        <end position="186"/>
    </location>
</feature>
<gene>
    <name evidence="5" type="ORF">ML462_07400</name>
</gene>
<comment type="caution">
    <text evidence="5">The sequence shown here is derived from an EMBL/GenBank/DDBJ whole genome shotgun (WGS) entry which is preliminary data.</text>
</comment>
<dbReference type="SUPFAM" id="SSF56349">
    <property type="entry name" value="DNA breaking-rejoining enzymes"/>
    <property type="match status" value="2"/>
</dbReference>
<dbReference type="Proteomes" id="UP001139226">
    <property type="component" value="Unassembled WGS sequence"/>
</dbReference>
<reference evidence="5" key="1">
    <citation type="submission" date="2022-03" db="EMBL/GenBank/DDBJ databases">
        <title>Gramella crocea sp. nov., isolated from activated sludge of a seafood processing plant.</title>
        <authorList>
            <person name="Zhang X."/>
        </authorList>
    </citation>
    <scope>NUCLEOTIDE SEQUENCE</scope>
    <source>
        <strain evidence="5">YJ019</strain>
    </source>
</reference>
<dbReference type="GO" id="GO:0006310">
    <property type="term" value="P:DNA recombination"/>
    <property type="evidence" value="ECO:0007669"/>
    <property type="project" value="UniProtKB-KW"/>
</dbReference>
<protein>
    <submittedName>
        <fullName evidence="5">Phage integrase SAM-like domain-containing protein</fullName>
    </submittedName>
</protein>
<dbReference type="InterPro" id="IPR002104">
    <property type="entry name" value="Integrase_catalytic"/>
</dbReference>
<dbReference type="GO" id="GO:0015074">
    <property type="term" value="P:DNA integration"/>
    <property type="evidence" value="ECO:0007669"/>
    <property type="project" value="InterPro"/>
</dbReference>
<feature type="domain" description="Tyr recombinase" evidence="3">
    <location>
        <begin position="430"/>
        <end position="495"/>
    </location>
</feature>
<evidence type="ECO:0000259" key="4">
    <source>
        <dbReference type="Pfam" id="PF13102"/>
    </source>
</evidence>
<keyword evidence="2" id="KW-0233">DNA recombination</keyword>